<gene>
    <name evidence="1" type="ORF">CQ12_40370</name>
</gene>
<evidence type="ECO:0008006" key="3">
    <source>
        <dbReference type="Google" id="ProtNLM"/>
    </source>
</evidence>
<evidence type="ECO:0000313" key="1">
    <source>
        <dbReference type="EMBL" id="KRR15015.1"/>
    </source>
</evidence>
<sequence length="103" mass="11318">MAVAVHWLDAYRARRINQMVGMHSPDALIDCTCAASNAIYGQEGLAAYWRHRFIESPLLELVDLQVAGEDVLVTYRTSSGMIVEALLNIAEDGLITYCSCGPD</sequence>
<dbReference type="EMBL" id="LLXZ01000007">
    <property type="protein sequence ID" value="KRR15015.1"/>
    <property type="molecule type" value="Genomic_DNA"/>
</dbReference>
<protein>
    <recommendedName>
        <fullName evidence="3">SnoaL-like domain-containing protein</fullName>
    </recommendedName>
</protein>
<keyword evidence="2" id="KW-1185">Reference proteome</keyword>
<comment type="caution">
    <text evidence="1">The sequence shown here is derived from an EMBL/GenBank/DDBJ whole genome shotgun (WGS) entry which is preliminary data.</text>
</comment>
<dbReference type="Gene3D" id="3.10.450.50">
    <property type="match status" value="1"/>
</dbReference>
<dbReference type="SUPFAM" id="SSF54427">
    <property type="entry name" value="NTF2-like"/>
    <property type="match status" value="1"/>
</dbReference>
<dbReference type="InterPro" id="IPR032710">
    <property type="entry name" value="NTF2-like_dom_sf"/>
</dbReference>
<dbReference type="Proteomes" id="UP000050863">
    <property type="component" value="Unassembled WGS sequence"/>
</dbReference>
<dbReference type="OrthoDB" id="8235400at2"/>
<name>A0A0R3M481_9BRAD</name>
<evidence type="ECO:0000313" key="2">
    <source>
        <dbReference type="Proteomes" id="UP000050863"/>
    </source>
</evidence>
<organism evidence="1 2">
    <name type="scientific">Bradyrhizobium jicamae</name>
    <dbReference type="NCBI Taxonomy" id="280332"/>
    <lineage>
        <taxon>Bacteria</taxon>
        <taxon>Pseudomonadati</taxon>
        <taxon>Pseudomonadota</taxon>
        <taxon>Alphaproteobacteria</taxon>
        <taxon>Hyphomicrobiales</taxon>
        <taxon>Nitrobacteraceae</taxon>
        <taxon>Bradyrhizobium</taxon>
    </lineage>
</organism>
<proteinExistence type="predicted"/>
<dbReference type="RefSeq" id="WP_057833640.1">
    <property type="nucleotide sequence ID" value="NZ_LLXZ01000007.1"/>
</dbReference>
<accession>A0A0R3M481</accession>
<dbReference type="AlphaFoldDB" id="A0A0R3M481"/>
<reference evidence="1 2" key="1">
    <citation type="submission" date="2014-03" db="EMBL/GenBank/DDBJ databases">
        <title>Bradyrhizobium valentinum sp. nov., isolated from effective nodules of Lupinus mariae-josephae, a lupine endemic of basic-lime soils in Eastern Spain.</title>
        <authorList>
            <person name="Duran D."/>
            <person name="Rey L."/>
            <person name="Navarro A."/>
            <person name="Busquets A."/>
            <person name="Imperial J."/>
            <person name="Ruiz-Argueso T."/>
        </authorList>
    </citation>
    <scope>NUCLEOTIDE SEQUENCE [LARGE SCALE GENOMIC DNA]</scope>
    <source>
        <strain evidence="1 2">PAC68</strain>
    </source>
</reference>